<sequence length="86" mass="9497">MTTDVITDAITKAIQMVGSMRILGAHLGVTKGAVSHWKNSGTPVPAEHCPKIEKLTERAVKCEQLNPNIDWEYIRSTKNEDSHEPA</sequence>
<accession>A0ABR6XG89</accession>
<dbReference type="Gene3D" id="1.10.260.40">
    <property type="entry name" value="lambda repressor-like DNA-binding domains"/>
    <property type="match status" value="1"/>
</dbReference>
<evidence type="ECO:0000313" key="2">
    <source>
        <dbReference type="Proteomes" id="UP000637632"/>
    </source>
</evidence>
<gene>
    <name evidence="1" type="ORF">H8K26_07835</name>
</gene>
<keyword evidence="2" id="KW-1185">Reference proteome</keyword>
<dbReference type="SUPFAM" id="SSF47413">
    <property type="entry name" value="lambda repressor-like DNA-binding domains"/>
    <property type="match status" value="1"/>
</dbReference>
<dbReference type="Pfam" id="PF15943">
    <property type="entry name" value="YdaS_toxin"/>
    <property type="match status" value="1"/>
</dbReference>
<evidence type="ECO:0000313" key="1">
    <source>
        <dbReference type="EMBL" id="MBC3811351.1"/>
    </source>
</evidence>
<comment type="caution">
    <text evidence="1">The sequence shown here is derived from an EMBL/GenBank/DDBJ whole genome shotgun (WGS) entry which is preliminary data.</text>
</comment>
<dbReference type="InterPro" id="IPR031856">
    <property type="entry name" value="YdaS_toxin-like"/>
</dbReference>
<protein>
    <submittedName>
        <fullName evidence="1">Helix-turn-helix domain-containing protein</fullName>
    </submittedName>
</protein>
<proteinExistence type="predicted"/>
<dbReference type="EMBL" id="JACOFT010000002">
    <property type="protein sequence ID" value="MBC3811351.1"/>
    <property type="molecule type" value="Genomic_DNA"/>
</dbReference>
<dbReference type="Proteomes" id="UP000637632">
    <property type="component" value="Unassembled WGS sequence"/>
</dbReference>
<name>A0ABR6XG89_9BURK</name>
<dbReference type="RefSeq" id="WP_190478582.1">
    <property type="nucleotide sequence ID" value="NZ_JACOFT010000002.1"/>
</dbReference>
<dbReference type="InterPro" id="IPR010982">
    <property type="entry name" value="Lambda_DNA-bd_dom_sf"/>
</dbReference>
<organism evidence="1 2">
    <name type="scientific">Undibacterium aquatile</name>
    <dbReference type="NCBI Taxonomy" id="1537398"/>
    <lineage>
        <taxon>Bacteria</taxon>
        <taxon>Pseudomonadati</taxon>
        <taxon>Pseudomonadota</taxon>
        <taxon>Betaproteobacteria</taxon>
        <taxon>Burkholderiales</taxon>
        <taxon>Oxalobacteraceae</taxon>
        <taxon>Undibacterium</taxon>
    </lineage>
</organism>
<reference evidence="1 2" key="1">
    <citation type="submission" date="2020-08" db="EMBL/GenBank/DDBJ databases">
        <title>Novel species isolated from subtropical streams in China.</title>
        <authorList>
            <person name="Lu H."/>
        </authorList>
    </citation>
    <scope>NUCLEOTIDE SEQUENCE [LARGE SCALE GENOMIC DNA]</scope>
    <source>
        <strain evidence="1 2">CCTCC AB 2015119</strain>
    </source>
</reference>